<dbReference type="Proteomes" id="UP001499986">
    <property type="component" value="Unassembled WGS sequence"/>
</dbReference>
<evidence type="ECO:0000256" key="1">
    <source>
        <dbReference type="SAM" id="MobiDB-lite"/>
    </source>
</evidence>
<dbReference type="EMBL" id="BAAASE010000013">
    <property type="protein sequence ID" value="GAA2421225.1"/>
    <property type="molecule type" value="Genomic_DNA"/>
</dbReference>
<comment type="caution">
    <text evidence="2">The sequence shown here is derived from an EMBL/GenBank/DDBJ whole genome shotgun (WGS) entry which is preliminary data.</text>
</comment>
<keyword evidence="3" id="KW-1185">Reference proteome</keyword>
<evidence type="ECO:0000313" key="3">
    <source>
        <dbReference type="Proteomes" id="UP001499986"/>
    </source>
</evidence>
<organism evidence="2 3">
    <name type="scientific">Streptomyces coeruleofuscus</name>
    <dbReference type="NCBI Taxonomy" id="66879"/>
    <lineage>
        <taxon>Bacteria</taxon>
        <taxon>Bacillati</taxon>
        <taxon>Actinomycetota</taxon>
        <taxon>Actinomycetes</taxon>
        <taxon>Kitasatosporales</taxon>
        <taxon>Streptomycetaceae</taxon>
        <taxon>Streptomyces</taxon>
    </lineage>
</organism>
<sequence>MAGAGMFTYPGGAEGMEPVSAGMRRVNAGPGVAASGVTGRNSKGDAPHVS</sequence>
<evidence type="ECO:0000313" key="2">
    <source>
        <dbReference type="EMBL" id="GAA2421225.1"/>
    </source>
</evidence>
<protein>
    <submittedName>
        <fullName evidence="2">Uncharacterized protein</fullName>
    </submittedName>
</protein>
<proteinExistence type="predicted"/>
<gene>
    <name evidence="2" type="ORF">GCM10010255_72130</name>
</gene>
<accession>A0ABN3J344</accession>
<name>A0ABN3J344_9ACTN</name>
<feature type="region of interest" description="Disordered" evidence="1">
    <location>
        <begin position="26"/>
        <end position="50"/>
    </location>
</feature>
<reference evidence="2 3" key="1">
    <citation type="journal article" date="2019" name="Int. J. Syst. Evol. Microbiol.">
        <title>The Global Catalogue of Microorganisms (GCM) 10K type strain sequencing project: providing services to taxonomists for standard genome sequencing and annotation.</title>
        <authorList>
            <consortium name="The Broad Institute Genomics Platform"/>
            <consortium name="The Broad Institute Genome Sequencing Center for Infectious Disease"/>
            <person name="Wu L."/>
            <person name="Ma J."/>
        </authorList>
    </citation>
    <scope>NUCLEOTIDE SEQUENCE [LARGE SCALE GENOMIC DNA]</scope>
    <source>
        <strain evidence="2 3">JCM 4358</strain>
    </source>
</reference>